<feature type="domain" description="HAMP" evidence="8">
    <location>
        <begin position="213"/>
        <end position="266"/>
    </location>
</feature>
<dbReference type="SUPFAM" id="SSF158472">
    <property type="entry name" value="HAMP domain-like"/>
    <property type="match status" value="1"/>
</dbReference>
<feature type="transmembrane region" description="Helical" evidence="6">
    <location>
        <begin position="194"/>
        <end position="216"/>
    </location>
</feature>
<gene>
    <name evidence="9" type="ORF">MGR_1006</name>
</gene>
<evidence type="ECO:0000256" key="2">
    <source>
        <dbReference type="ARBA" id="ARBA00022481"/>
    </source>
</evidence>
<evidence type="ECO:0000256" key="4">
    <source>
        <dbReference type="PROSITE-ProRule" id="PRU00284"/>
    </source>
</evidence>
<feature type="domain" description="Methyl-accepting transducer" evidence="7">
    <location>
        <begin position="390"/>
        <end position="619"/>
    </location>
</feature>
<keyword evidence="6" id="KW-1133">Transmembrane helix</keyword>
<dbReference type="GO" id="GO:0006935">
    <property type="term" value="P:chemotaxis"/>
    <property type="evidence" value="ECO:0007669"/>
    <property type="project" value="UniProtKB-KW"/>
</dbReference>
<evidence type="ECO:0000256" key="5">
    <source>
        <dbReference type="SAM" id="Coils"/>
    </source>
</evidence>
<keyword evidence="5" id="KW-0175">Coiled coil</keyword>
<dbReference type="PANTHER" id="PTHR43531:SF14">
    <property type="entry name" value="METHYL-ACCEPTING CHEMOTAXIS PROTEIN I-RELATED"/>
    <property type="match status" value="1"/>
</dbReference>
<dbReference type="InterPro" id="IPR003660">
    <property type="entry name" value="HAMP_dom"/>
</dbReference>
<organism evidence="9">
    <name type="scientific">Magnetospirillum gryphiswaldense</name>
    <dbReference type="NCBI Taxonomy" id="55518"/>
    <lineage>
        <taxon>Bacteria</taxon>
        <taxon>Pseudomonadati</taxon>
        <taxon>Pseudomonadota</taxon>
        <taxon>Alphaproteobacteria</taxon>
        <taxon>Rhodospirillales</taxon>
        <taxon>Rhodospirillaceae</taxon>
        <taxon>Magnetospirillum</taxon>
    </lineage>
</organism>
<dbReference type="InterPro" id="IPR024478">
    <property type="entry name" value="HlyB_4HB_MCP"/>
</dbReference>
<dbReference type="Gene3D" id="1.20.120.30">
    <property type="entry name" value="Aspartate receptor, ligand-binding domain"/>
    <property type="match status" value="1"/>
</dbReference>
<dbReference type="PROSITE" id="PS50111">
    <property type="entry name" value="CHEMOTAXIS_TRANSDUC_2"/>
    <property type="match status" value="1"/>
</dbReference>
<accession>A4TUR6</accession>
<evidence type="ECO:0000259" key="7">
    <source>
        <dbReference type="PROSITE" id="PS50111"/>
    </source>
</evidence>
<dbReference type="GO" id="GO:0004888">
    <property type="term" value="F:transmembrane signaling receptor activity"/>
    <property type="evidence" value="ECO:0007669"/>
    <property type="project" value="TreeGrafter"/>
</dbReference>
<feature type="coiled-coil region" evidence="5">
    <location>
        <begin position="402"/>
        <end position="443"/>
    </location>
</feature>
<feature type="coiled-coil region" evidence="5">
    <location>
        <begin position="258"/>
        <end position="290"/>
    </location>
</feature>
<dbReference type="CDD" id="cd11386">
    <property type="entry name" value="MCP_signal"/>
    <property type="match status" value="1"/>
</dbReference>
<dbReference type="Pfam" id="PF12729">
    <property type="entry name" value="4HB_MCP_1"/>
    <property type="match status" value="1"/>
</dbReference>
<dbReference type="RefSeq" id="WP_158699501.1">
    <property type="nucleotide sequence ID" value="NZ_CP027527.1"/>
</dbReference>
<dbReference type="Pfam" id="PF18947">
    <property type="entry name" value="HAMP_2"/>
    <property type="match status" value="1"/>
</dbReference>
<keyword evidence="6" id="KW-0812">Transmembrane</keyword>
<dbReference type="Gene3D" id="1.10.287.950">
    <property type="entry name" value="Methyl-accepting chemotaxis protein"/>
    <property type="match status" value="1"/>
</dbReference>
<dbReference type="SMART" id="SM00304">
    <property type="entry name" value="HAMP"/>
    <property type="match status" value="2"/>
</dbReference>
<dbReference type="InterPro" id="IPR004089">
    <property type="entry name" value="MCPsignal_dom"/>
</dbReference>
<name>A4TUR6_9PROT</name>
<keyword evidence="2" id="KW-0488">Methylation</keyword>
<evidence type="ECO:0000256" key="1">
    <source>
        <dbReference type="ARBA" id="ARBA00004370"/>
    </source>
</evidence>
<evidence type="ECO:0000313" key="9">
    <source>
        <dbReference type="EMBL" id="CAM74373.1"/>
    </source>
</evidence>
<dbReference type="FunFam" id="1.10.287.950:FF:000001">
    <property type="entry name" value="Methyl-accepting chemotaxis sensory transducer"/>
    <property type="match status" value="1"/>
</dbReference>
<dbReference type="SMART" id="SM00283">
    <property type="entry name" value="MA"/>
    <property type="match status" value="1"/>
</dbReference>
<dbReference type="Gene3D" id="6.10.340.10">
    <property type="match status" value="1"/>
</dbReference>
<dbReference type="CDD" id="cd06225">
    <property type="entry name" value="HAMP"/>
    <property type="match status" value="1"/>
</dbReference>
<comment type="similarity">
    <text evidence="3">Belongs to the methyl-accepting chemotaxis (MCP) protein family.</text>
</comment>
<dbReference type="GO" id="GO:0005886">
    <property type="term" value="C:plasma membrane"/>
    <property type="evidence" value="ECO:0007669"/>
    <property type="project" value="TreeGrafter"/>
</dbReference>
<comment type="subcellular location">
    <subcellularLocation>
        <location evidence="1">Membrane</location>
    </subcellularLocation>
</comment>
<keyword evidence="6" id="KW-0472">Membrane</keyword>
<feature type="domain" description="HAMP" evidence="8">
    <location>
        <begin position="333"/>
        <end position="385"/>
    </location>
</feature>
<dbReference type="PROSITE" id="PS50885">
    <property type="entry name" value="HAMP"/>
    <property type="match status" value="2"/>
</dbReference>
<evidence type="ECO:0000256" key="6">
    <source>
        <dbReference type="SAM" id="Phobius"/>
    </source>
</evidence>
<dbReference type="Pfam" id="PF13682">
    <property type="entry name" value="CZB"/>
    <property type="match status" value="1"/>
</dbReference>
<dbReference type="InterPro" id="IPR025991">
    <property type="entry name" value="Chemoreceptor_zinc-bind_dom"/>
</dbReference>
<dbReference type="CDD" id="cd19411">
    <property type="entry name" value="MCP2201-like_sensor"/>
    <property type="match status" value="1"/>
</dbReference>
<sequence>MAALDNLRIGPRLAILTGFLAVLVLAVGVKGLTSLGQLADSLRTVYEDRAIPLVQLSEIQDKLHRMRANAILASTSGNTAEAARLTANTAQLDRQADDIWSAYMATYLTPEEKVLAQDFARHLLAYRSSRNITMKLSNDGQFDDAGHNMRDDAGPKFAKAMEAMAALTQLQARIAQAEYQSAQTTLSTSRIVDIGLMAGGLLLAAVLAALIVRSVAGGIGAMTRSMTALAQGRLDTAIPALQQRDEIGEMAQAVQVFKDNAIDKLRLEQEQRQREEAERQAEAAQRARETVIVGEIAAVAKAAADGDMDKRIETAGKDGFLLTLCQSVNSMVGRTGHALGDVAQVLGALANGDLTQRITGTYDGVFGQLKNDVNQTAEKLAVIVTKIGQATGQISTSSAEVAAGAQDLSERSEQQASALEETAASMEELAATVRQNAANAQQANQLAAGARDVAAGGGQVVADAIGAMGRIENSSQKIEDIVGMIDEIAFQTNLLALNAAVEAARAGDAGKGFAVVAQEVRNLAQRSAQASKEIKGLIAESSAQVRTGADLVKGAGKTLEDILGSVKRVADIVAEIATASSEQASGIDQVNSAVSQMDEMTQQNAALVEESAAAAQSLAHAATGLEEQMAFFVLDSSAAQGLQRHAALVRSTKIDHENFCRSVRDAVAGKNTQTADKLSDHHSCRLGHWYDEVKEPAIRNSPHYAALRDPHARVHDAGKRALACHARGDHAGTNAALTDMDKASTAVMSGLERLAADIQQNAKPAMGGRR</sequence>
<reference evidence="9" key="1">
    <citation type="journal article" date="2007" name="J. Bacteriol.">
        <title>Comparative genome analysis of four magnetotactic bacteria reveals a complex set of group-specific genes implicated in magnetosome biomineralization and function.</title>
        <authorList>
            <person name="Richter M."/>
            <person name="Kube M."/>
            <person name="Bazylinski D.A."/>
            <person name="Lombardot T."/>
            <person name="Gloeckner F.O."/>
            <person name="Reinhardt R."/>
            <person name="Schueler D."/>
        </authorList>
    </citation>
    <scope>NUCLEOTIDE SEQUENCE</scope>
    <source>
        <strain evidence="9">MSR-1</strain>
    </source>
</reference>
<dbReference type="InterPro" id="IPR047347">
    <property type="entry name" value="YvaQ-like_sensor"/>
</dbReference>
<evidence type="ECO:0000256" key="3">
    <source>
        <dbReference type="ARBA" id="ARBA00029447"/>
    </source>
</evidence>
<dbReference type="Pfam" id="PF00672">
    <property type="entry name" value="HAMP"/>
    <property type="match status" value="1"/>
</dbReference>
<dbReference type="Pfam" id="PF00015">
    <property type="entry name" value="MCPsignal"/>
    <property type="match status" value="1"/>
</dbReference>
<keyword evidence="4" id="KW-0807">Transducer</keyword>
<dbReference type="PANTHER" id="PTHR43531">
    <property type="entry name" value="PROTEIN ICFG"/>
    <property type="match status" value="1"/>
</dbReference>
<proteinExistence type="inferred from homology"/>
<dbReference type="GO" id="GO:0007165">
    <property type="term" value="P:signal transduction"/>
    <property type="evidence" value="ECO:0007669"/>
    <property type="project" value="UniProtKB-KW"/>
</dbReference>
<protein>
    <submittedName>
        <fullName evidence="9">Methyl-accepting chemotaxis protein</fullName>
    </submittedName>
</protein>
<dbReference type="EMBL" id="CU459003">
    <property type="protein sequence ID" value="CAM74373.1"/>
    <property type="molecule type" value="Genomic_DNA"/>
</dbReference>
<dbReference type="AlphaFoldDB" id="A4TUR6"/>
<dbReference type="SUPFAM" id="SSF58104">
    <property type="entry name" value="Methyl-accepting chemotaxis protein (MCP) signaling domain"/>
    <property type="match status" value="1"/>
</dbReference>
<dbReference type="InterPro" id="IPR051310">
    <property type="entry name" value="MCP_chemotaxis"/>
</dbReference>
<evidence type="ECO:0000259" key="8">
    <source>
        <dbReference type="PROSITE" id="PS50885"/>
    </source>
</evidence>